<reference evidence="1 2" key="1">
    <citation type="journal article" date="2021" name="Chemosphere">
        <title>Bioballs carrying a syntrophic Rhodococcus and Mycolicibacterium consortium for simultaneous sorption and biodegradation of fuel oil in contaminated freshwater.</title>
        <authorList>
            <person name="Naloka K."/>
            <person name="Polrit D."/>
            <person name="Muangchinda C."/>
            <person name="Thoetkiattikul H."/>
            <person name="Pinyakong O."/>
        </authorList>
    </citation>
    <scope>NUCLEOTIDE SEQUENCE [LARGE SCALE GENOMIC DNA]</scope>
    <source>
        <strain evidence="1 2">J101</strain>
    </source>
</reference>
<dbReference type="EMBL" id="JAOXLN010000007">
    <property type="protein sequence ID" value="MDZ5085448.1"/>
    <property type="molecule type" value="Genomic_DNA"/>
</dbReference>
<protein>
    <submittedName>
        <fullName evidence="1">DMT family transporter</fullName>
    </submittedName>
</protein>
<evidence type="ECO:0000313" key="1">
    <source>
        <dbReference type="EMBL" id="MDZ5085448.1"/>
    </source>
</evidence>
<name>A0ACC6MET9_MYCPF</name>
<accession>A0ACC6MET9</accession>
<organism evidence="1 2">
    <name type="scientific">Mycolicibacterium parafortuitum</name>
    <name type="common">Mycobacterium parafortuitum</name>
    <dbReference type="NCBI Taxonomy" id="39692"/>
    <lineage>
        <taxon>Bacteria</taxon>
        <taxon>Bacillati</taxon>
        <taxon>Actinomycetota</taxon>
        <taxon>Actinomycetes</taxon>
        <taxon>Mycobacteriales</taxon>
        <taxon>Mycobacteriaceae</taxon>
        <taxon>Mycolicibacterium</taxon>
    </lineage>
</organism>
<keyword evidence="2" id="KW-1185">Reference proteome</keyword>
<proteinExistence type="predicted"/>
<evidence type="ECO:0000313" key="2">
    <source>
        <dbReference type="Proteomes" id="UP001289645"/>
    </source>
</evidence>
<dbReference type="Proteomes" id="UP001289645">
    <property type="component" value="Unassembled WGS sequence"/>
</dbReference>
<sequence length="323" mass="33979">MTDVTTTSASSRSWIFYATLLILFWGVWGAFSALPATWYGYPDEMIYCVWALTMIIPAAFALRGQRFDRRPQATIYGLLIGLTGAGGQLLLFQALTIGPAYLIFPIVSISPAITVLMAMLLLRERISGLAVVGLIAALAAIVLFSISGGDAEGSSGPWLLLAIAVCVAWGVQAYFMRKTATLGVNEATTFGWMAITAIALIPVALLSLGGLPLDFPWQAPALTAATQILNAVGALFLVMALSRGKATIVAPTTNALAPALTIVVSLIAYQALPTPYGAVGIVLALVGSTLMVYSDEKRGEAPTAAVQPTVAPTDRSVEKRSRA</sequence>
<gene>
    <name evidence="1" type="ORF">OHX15_08610</name>
</gene>
<comment type="caution">
    <text evidence="1">The sequence shown here is derived from an EMBL/GenBank/DDBJ whole genome shotgun (WGS) entry which is preliminary data.</text>
</comment>